<reference evidence="2" key="1">
    <citation type="journal article" date="2011" name="Nat. Biotechnol.">
        <title>The genomic sequence of the Chinese hamster ovary (CHO)-K1 cell line.</title>
        <authorList>
            <person name="Xu X."/>
            <person name="Nagarajan H."/>
            <person name="Lewis N.E."/>
            <person name="Pan S."/>
            <person name="Cai Z."/>
            <person name="Liu X."/>
            <person name="Chen W."/>
            <person name="Xie M."/>
            <person name="Wang W."/>
            <person name="Hammond S."/>
            <person name="Andersen M.R."/>
            <person name="Neff N."/>
            <person name="Passarelli B."/>
            <person name="Koh W."/>
            <person name="Fan H.C."/>
            <person name="Wang J."/>
            <person name="Gui Y."/>
            <person name="Lee K.H."/>
            <person name="Betenbaugh M.J."/>
            <person name="Quake S.R."/>
            <person name="Famili I."/>
            <person name="Palsson B.O."/>
            <person name="Wang J."/>
        </authorList>
    </citation>
    <scope>NUCLEOTIDE SEQUENCE [LARGE SCALE GENOMIC DNA]</scope>
    <source>
        <strain evidence="2">CHO K1 cell line</strain>
    </source>
</reference>
<name>G3HCE2_CRIGR</name>
<dbReference type="Proteomes" id="UP000001075">
    <property type="component" value="Unassembled WGS sequence"/>
</dbReference>
<evidence type="ECO:0000313" key="1">
    <source>
        <dbReference type="EMBL" id="EGW02212.1"/>
    </source>
</evidence>
<dbReference type="InParanoid" id="G3HCE2"/>
<dbReference type="AlphaFoldDB" id="G3HCE2"/>
<gene>
    <name evidence="1" type="ORF">I79_008151</name>
</gene>
<organism evidence="1 2">
    <name type="scientific">Cricetulus griseus</name>
    <name type="common">Chinese hamster</name>
    <name type="synonym">Cricetulus barabensis griseus</name>
    <dbReference type="NCBI Taxonomy" id="10029"/>
    <lineage>
        <taxon>Eukaryota</taxon>
        <taxon>Metazoa</taxon>
        <taxon>Chordata</taxon>
        <taxon>Craniata</taxon>
        <taxon>Vertebrata</taxon>
        <taxon>Euteleostomi</taxon>
        <taxon>Mammalia</taxon>
        <taxon>Eutheria</taxon>
        <taxon>Euarchontoglires</taxon>
        <taxon>Glires</taxon>
        <taxon>Rodentia</taxon>
        <taxon>Myomorpha</taxon>
        <taxon>Muroidea</taxon>
        <taxon>Cricetidae</taxon>
        <taxon>Cricetinae</taxon>
        <taxon>Cricetulus</taxon>
    </lineage>
</organism>
<protein>
    <submittedName>
        <fullName evidence="1">Uncharacterized protein</fullName>
    </submittedName>
</protein>
<dbReference type="EMBL" id="JH000281">
    <property type="protein sequence ID" value="EGW02212.1"/>
    <property type="molecule type" value="Genomic_DNA"/>
</dbReference>
<evidence type="ECO:0000313" key="2">
    <source>
        <dbReference type="Proteomes" id="UP000001075"/>
    </source>
</evidence>
<accession>G3HCE2</accession>
<sequence>MSTHQPYAVPECSSFHGQVGDRHRCYYSMCRKRVQGGMKFYFTHMQETGNPQSKWASGRDFLGIDRRDSIEA</sequence>
<proteinExistence type="predicted"/>